<evidence type="ECO:0000256" key="2">
    <source>
        <dbReference type="ARBA" id="ARBA00022958"/>
    </source>
</evidence>
<accession>A0A176YJQ0</accession>
<evidence type="ECO:0000313" key="8">
    <source>
        <dbReference type="EMBL" id="OAF07206.1"/>
    </source>
</evidence>
<dbReference type="Gene3D" id="3.40.309.10">
    <property type="entry name" value="Aldehyde Dehydrogenase, Chain A, domain 2"/>
    <property type="match status" value="1"/>
</dbReference>
<dbReference type="EMBL" id="LUUB01000070">
    <property type="protein sequence ID" value="OAF07206.1"/>
    <property type="molecule type" value="Genomic_DNA"/>
</dbReference>
<dbReference type="RefSeq" id="WP_063702336.1">
    <property type="nucleotide sequence ID" value="NZ_LUUB01000070.1"/>
</dbReference>
<dbReference type="GO" id="GO:0016620">
    <property type="term" value="F:oxidoreductase activity, acting on the aldehyde or oxo group of donors, NAD or NADP as acceptor"/>
    <property type="evidence" value="ECO:0007669"/>
    <property type="project" value="InterPro"/>
</dbReference>
<evidence type="ECO:0000256" key="3">
    <source>
        <dbReference type="ARBA" id="ARBA00023002"/>
    </source>
</evidence>
<evidence type="ECO:0000256" key="6">
    <source>
        <dbReference type="RuleBase" id="RU003345"/>
    </source>
</evidence>
<dbReference type="FunFam" id="3.40.605.10:FF:000007">
    <property type="entry name" value="NAD/NADP-dependent betaine aldehyde dehydrogenase"/>
    <property type="match status" value="1"/>
</dbReference>
<dbReference type="STRING" id="1505087.AYJ54_17925"/>
<dbReference type="PROSITE" id="PS00687">
    <property type="entry name" value="ALDEHYDE_DEHYDR_GLU"/>
    <property type="match status" value="1"/>
</dbReference>
<dbReference type="FunFam" id="3.40.309.10:FF:000012">
    <property type="entry name" value="Betaine aldehyde dehydrogenase"/>
    <property type="match status" value="1"/>
</dbReference>
<comment type="similarity">
    <text evidence="1 6">Belongs to the aldehyde dehydrogenase family.</text>
</comment>
<reference evidence="8 9" key="1">
    <citation type="submission" date="2016-03" db="EMBL/GenBank/DDBJ databases">
        <title>Draft Genome Sequence of the Strain BR 10245 (Bradyrhizobium sp.) isolated from nodules of Centrolobium paraense.</title>
        <authorList>
            <person name="Simoes-Araujo J.L.Sr."/>
            <person name="Barauna A.C."/>
            <person name="Silva K."/>
            <person name="Zilli J.E."/>
        </authorList>
    </citation>
    <scope>NUCLEOTIDE SEQUENCE [LARGE SCALE GENOMIC DNA]</scope>
    <source>
        <strain evidence="8 9">BR 10245</strain>
    </source>
</reference>
<evidence type="ECO:0000313" key="9">
    <source>
        <dbReference type="Proteomes" id="UP000076959"/>
    </source>
</evidence>
<dbReference type="InterPro" id="IPR016162">
    <property type="entry name" value="Ald_DH_N"/>
</dbReference>
<comment type="caution">
    <text evidence="8">The sequence shown here is derived from an EMBL/GenBank/DDBJ whole genome shotgun (WGS) entry which is preliminary data.</text>
</comment>
<proteinExistence type="inferred from homology"/>
<name>A0A176YJQ0_9BRAD</name>
<organism evidence="8 9">
    <name type="scientific">Bradyrhizobium centrolobii</name>
    <dbReference type="NCBI Taxonomy" id="1505087"/>
    <lineage>
        <taxon>Bacteria</taxon>
        <taxon>Pseudomonadati</taxon>
        <taxon>Pseudomonadota</taxon>
        <taxon>Alphaproteobacteria</taxon>
        <taxon>Hyphomicrobiales</taxon>
        <taxon>Nitrobacteraceae</taxon>
        <taxon>Bradyrhizobium</taxon>
    </lineage>
</organism>
<evidence type="ECO:0000256" key="4">
    <source>
        <dbReference type="ARBA" id="ARBA00023097"/>
    </source>
</evidence>
<dbReference type="PANTHER" id="PTHR11699">
    <property type="entry name" value="ALDEHYDE DEHYDROGENASE-RELATED"/>
    <property type="match status" value="1"/>
</dbReference>
<sequence>MKKYQMYIGGKWEDPASGEWFETLNPYTAEPWALIPRGNAEDAARAVQAAHRAMHVGPWPKLNATQRGALMRKLGDLIAANAERLAEIEVKDNGKLISEMRGQLNYIPQWYYYFGGLADKIQGSVIPIDKPNMFTYTKHEPMGVVVGIIPWNSPLMLVAWKLAPALAAGNTLVLKPSEFTSASLLEMMSLVEEAGFPPGVINVVTGLGNEVGPALVEHPQVAKVAFTGSDATGQKIYEGAARGLKRVSLELGGKSPNIVFDDANLDNAVNGAIAGIFAAVGQACIAGSRMLVQESVHDAFVEKLLKAASTIKMGDPMRDDTQVGPVANLPQFDKVLAYMEIARKDGAHLALGGDRARRPECGKGLFVEPTVFTGVRNNMRIAQEEVFGPILSVIPFRDEEDAIEIGNDILFGLAAGVWTQNMQRAHVMADRLKAGMVWVNTYRMVSYMAPFGGYKRSGLGRENGIEAINEYMQPKTVWMSSGDEPYPFVLR</sequence>
<keyword evidence="4" id="KW-0558">Oxidation</keyword>
<dbReference type="Gene3D" id="3.40.605.10">
    <property type="entry name" value="Aldehyde Dehydrogenase, Chain A, domain 1"/>
    <property type="match status" value="1"/>
</dbReference>
<gene>
    <name evidence="8" type="ORF">AYJ54_17925</name>
</gene>
<dbReference type="InterPro" id="IPR016163">
    <property type="entry name" value="Ald_DH_C"/>
</dbReference>
<dbReference type="InterPro" id="IPR015590">
    <property type="entry name" value="Aldehyde_DH_dom"/>
</dbReference>
<keyword evidence="2" id="KW-0630">Potassium</keyword>
<dbReference type="InterPro" id="IPR016161">
    <property type="entry name" value="Ald_DH/histidinol_DH"/>
</dbReference>
<dbReference type="OrthoDB" id="8175464at2"/>
<dbReference type="FunFam" id="3.40.605.10:FF:000026">
    <property type="entry name" value="Aldehyde dehydrogenase, putative"/>
    <property type="match status" value="1"/>
</dbReference>
<feature type="domain" description="Aldehyde dehydrogenase" evidence="7">
    <location>
        <begin position="12"/>
        <end position="477"/>
    </location>
</feature>
<dbReference type="InterPro" id="IPR029510">
    <property type="entry name" value="Ald_DH_CS_GLU"/>
</dbReference>
<dbReference type="CDD" id="cd07114">
    <property type="entry name" value="ALDH_DhaS"/>
    <property type="match status" value="1"/>
</dbReference>
<dbReference type="Proteomes" id="UP000076959">
    <property type="component" value="Unassembled WGS sequence"/>
</dbReference>
<dbReference type="SUPFAM" id="SSF53720">
    <property type="entry name" value="ALDH-like"/>
    <property type="match status" value="1"/>
</dbReference>
<evidence type="ECO:0000256" key="1">
    <source>
        <dbReference type="ARBA" id="ARBA00009986"/>
    </source>
</evidence>
<evidence type="ECO:0000256" key="5">
    <source>
        <dbReference type="PROSITE-ProRule" id="PRU10007"/>
    </source>
</evidence>
<keyword evidence="9" id="KW-1185">Reference proteome</keyword>
<evidence type="ECO:0000259" key="7">
    <source>
        <dbReference type="Pfam" id="PF00171"/>
    </source>
</evidence>
<feature type="active site" evidence="5">
    <location>
        <position position="250"/>
    </location>
</feature>
<dbReference type="AlphaFoldDB" id="A0A176YJQ0"/>
<protein>
    <submittedName>
        <fullName evidence="8">Carnitine dehydratase</fullName>
    </submittedName>
</protein>
<dbReference type="Pfam" id="PF00171">
    <property type="entry name" value="Aldedh"/>
    <property type="match status" value="1"/>
</dbReference>
<keyword evidence="3 6" id="KW-0560">Oxidoreductase</keyword>